<organism evidence="1 2">
    <name type="scientific">Pristionchus pacificus</name>
    <name type="common">Parasitic nematode worm</name>
    <dbReference type="NCBI Taxonomy" id="54126"/>
    <lineage>
        <taxon>Eukaryota</taxon>
        <taxon>Metazoa</taxon>
        <taxon>Ecdysozoa</taxon>
        <taxon>Nematoda</taxon>
        <taxon>Chromadorea</taxon>
        <taxon>Rhabditida</taxon>
        <taxon>Rhabditina</taxon>
        <taxon>Diplogasteromorpha</taxon>
        <taxon>Diplogasteroidea</taxon>
        <taxon>Neodiplogasteridae</taxon>
        <taxon>Pristionchus</taxon>
    </lineage>
</organism>
<sequence>MYIYFSYCIYDPLLSILYLSVNWVMLKVANLLYPKLISLQEPALFHTPFYTLFVASAVSDLVMVAITFYDLRCTFFPITSFMFTENSPSNAWRQARLAYASDTRNYQNNNYCRISFVCPMFQDLVHFCIACNRYNSETVPA</sequence>
<evidence type="ECO:0000313" key="1">
    <source>
        <dbReference type="EnsemblMetazoa" id="PPA41191.1"/>
    </source>
</evidence>
<accession>A0A2A6CK98</accession>
<protein>
    <submittedName>
        <fullName evidence="1">Uncharacterized protein</fullName>
    </submittedName>
</protein>
<reference evidence="2" key="1">
    <citation type="journal article" date="2008" name="Nat. Genet.">
        <title>The Pristionchus pacificus genome provides a unique perspective on nematode lifestyle and parasitism.</title>
        <authorList>
            <person name="Dieterich C."/>
            <person name="Clifton S.W."/>
            <person name="Schuster L.N."/>
            <person name="Chinwalla A."/>
            <person name="Delehaunty K."/>
            <person name="Dinkelacker I."/>
            <person name="Fulton L."/>
            <person name="Fulton R."/>
            <person name="Godfrey J."/>
            <person name="Minx P."/>
            <person name="Mitreva M."/>
            <person name="Roeseler W."/>
            <person name="Tian H."/>
            <person name="Witte H."/>
            <person name="Yang S.P."/>
            <person name="Wilson R.K."/>
            <person name="Sommer R.J."/>
        </authorList>
    </citation>
    <scope>NUCLEOTIDE SEQUENCE [LARGE SCALE GENOMIC DNA]</scope>
    <source>
        <strain evidence="2">PS312</strain>
    </source>
</reference>
<dbReference type="AlphaFoldDB" id="A0A2A6CK98"/>
<keyword evidence="2" id="KW-1185">Reference proteome</keyword>
<dbReference type="EnsemblMetazoa" id="PPA41191.1">
    <property type="protein sequence ID" value="PPA41191.1"/>
    <property type="gene ID" value="WBGene00279560"/>
</dbReference>
<accession>A0A8R1UUZ0</accession>
<name>A0A2A6CK98_PRIPA</name>
<gene>
    <name evidence="1" type="primary">WBGene00279560</name>
</gene>
<dbReference type="Proteomes" id="UP000005239">
    <property type="component" value="Unassembled WGS sequence"/>
</dbReference>
<proteinExistence type="predicted"/>
<reference evidence="1" key="2">
    <citation type="submission" date="2022-06" db="UniProtKB">
        <authorList>
            <consortium name="EnsemblMetazoa"/>
        </authorList>
    </citation>
    <scope>IDENTIFICATION</scope>
    <source>
        <strain evidence="1">PS312</strain>
    </source>
</reference>
<evidence type="ECO:0000313" key="2">
    <source>
        <dbReference type="Proteomes" id="UP000005239"/>
    </source>
</evidence>